<gene>
    <name evidence="2" type="ORF">MRSR164_02150</name>
</gene>
<feature type="compositionally biased region" description="Low complexity" evidence="1">
    <location>
        <begin position="66"/>
        <end position="84"/>
    </location>
</feature>
<keyword evidence="3" id="KW-1185">Reference proteome</keyword>
<dbReference type="EMBL" id="MLBY01000002">
    <property type="protein sequence ID" value="MEE7455656.1"/>
    <property type="molecule type" value="Genomic_DNA"/>
</dbReference>
<proteinExistence type="predicted"/>
<evidence type="ECO:0000256" key="1">
    <source>
        <dbReference type="SAM" id="MobiDB-lite"/>
    </source>
</evidence>
<evidence type="ECO:0000313" key="2">
    <source>
        <dbReference type="EMBL" id="MEE7455656.1"/>
    </source>
</evidence>
<evidence type="ECO:0000313" key="3">
    <source>
        <dbReference type="Proteomes" id="UP001349262"/>
    </source>
</evidence>
<name>A0ABU7T535_9HYPH</name>
<protein>
    <submittedName>
        <fullName evidence="2">Uncharacterized protein</fullName>
    </submittedName>
</protein>
<reference evidence="2 3" key="1">
    <citation type="journal article" date="2012" name="Genet. Mol. Biol.">
        <title>Analysis of 16S rRNA and mxaF genes revealing insights into Methylobacterium niche-specific plant association.</title>
        <authorList>
            <person name="Dourado M.N."/>
            <person name="Andreote F.D."/>
            <person name="Dini-Andreote F."/>
            <person name="Conti R."/>
            <person name="Araujo J.M."/>
            <person name="Araujo W.L."/>
        </authorList>
    </citation>
    <scope>NUCLEOTIDE SEQUENCE [LARGE SCALE GENOMIC DNA]</scope>
    <source>
        <strain evidence="2 3">SR1.6/4</strain>
    </source>
</reference>
<comment type="caution">
    <text evidence="2">The sequence shown here is derived from an EMBL/GenBank/DDBJ whole genome shotgun (WGS) entry which is preliminary data.</text>
</comment>
<accession>A0ABU7T535</accession>
<organism evidence="2 3">
    <name type="scientific">Methylobacterium radiotolerans</name>
    <dbReference type="NCBI Taxonomy" id="31998"/>
    <lineage>
        <taxon>Bacteria</taxon>
        <taxon>Pseudomonadati</taxon>
        <taxon>Pseudomonadota</taxon>
        <taxon>Alphaproteobacteria</taxon>
        <taxon>Hyphomicrobiales</taxon>
        <taxon>Methylobacteriaceae</taxon>
        <taxon>Methylobacterium</taxon>
    </lineage>
</organism>
<feature type="region of interest" description="Disordered" evidence="1">
    <location>
        <begin position="66"/>
        <end position="95"/>
    </location>
</feature>
<sequence>MDANTIELRPCLRAGDAPLRLTASSAPVLDASARPLIRAATLAAILAAALALPAFSELVFGPGPARGASAGAASPAAPSDPAASLRLAGLRGSAR</sequence>
<dbReference type="Proteomes" id="UP001349262">
    <property type="component" value="Unassembled WGS sequence"/>
</dbReference>